<dbReference type="GO" id="GO:0016567">
    <property type="term" value="P:protein ubiquitination"/>
    <property type="evidence" value="ECO:0007669"/>
    <property type="project" value="UniProtKB-UniPathway"/>
</dbReference>
<evidence type="ECO:0000256" key="8">
    <source>
        <dbReference type="ARBA" id="ARBA00043912"/>
    </source>
</evidence>
<keyword evidence="7" id="KW-0009">Actin-binding</keyword>
<name>A0A3S3S7P4_9ACAR</name>
<dbReference type="Gene3D" id="2.120.10.80">
    <property type="entry name" value="Kelch-type beta propeller"/>
    <property type="match status" value="1"/>
</dbReference>
<organism evidence="10 11">
    <name type="scientific">Dinothrombium tinctorium</name>
    <dbReference type="NCBI Taxonomy" id="1965070"/>
    <lineage>
        <taxon>Eukaryota</taxon>
        <taxon>Metazoa</taxon>
        <taxon>Ecdysozoa</taxon>
        <taxon>Arthropoda</taxon>
        <taxon>Chelicerata</taxon>
        <taxon>Arachnida</taxon>
        <taxon>Acari</taxon>
        <taxon>Acariformes</taxon>
        <taxon>Trombidiformes</taxon>
        <taxon>Prostigmata</taxon>
        <taxon>Anystina</taxon>
        <taxon>Parasitengona</taxon>
        <taxon>Trombidioidea</taxon>
        <taxon>Trombidiidae</taxon>
        <taxon>Dinothrombium</taxon>
    </lineage>
</organism>
<sequence length="564" mass="62336">MLFMYDMRPTLCDVTLITDDGRRIAGHRVVLASALPYFNAMFTGSGVLNSACCYVESSQQEIAIKNIDGQALEAIVKWCYSGTVDTNEDNVQQLLAGAKMLDCVDIVVTCSDFIKSQLHPENALGIYAFAEMLGCADLQNFSLNYIHNNFIQISSSSDEFLQLPTKRLIDIISSDFIDTGEVGEQVILSAVISWINYDLDTRKQHLPSLIEHVRFPRLPQETLIGIEDEYPLLKTDTTCKDLLIEAMKFHLCKGQISSSLSNNSRFKMRSPRGKPKCLLVVGGQAPKAIRQCEFYDFSTDQWYEIPSELPTRRCRAGVAVLNGLVYAIGGFNGSLRVRTVDCYDPQANRWIPCPSMEARRSTLGVCVLNNKIYAVGGFDGSTGLQSAEVFDHVSGKWSFIASMSTKRSSVGVATLNDYVYAVGGYDGASRQCLSSVEYYNPATDSWHLIPDMSQRRSGAGVGVLDNKLYAIGGHDGPAVRKSVECYDPVTNTWMQCADMIVARRNAGVVSRDGLLFVVGGDDGQSNLASVEVYNPKMNSWTLLPQKMTIGRSYSGVCIIDKFWM</sequence>
<dbReference type="SMART" id="SM00612">
    <property type="entry name" value="Kelch"/>
    <property type="match status" value="6"/>
</dbReference>
<dbReference type="SMART" id="SM00225">
    <property type="entry name" value="BTB"/>
    <property type="match status" value="1"/>
</dbReference>
<dbReference type="PRINTS" id="PR00501">
    <property type="entry name" value="KELCHREPEAT"/>
</dbReference>
<dbReference type="Pfam" id="PF00651">
    <property type="entry name" value="BTB"/>
    <property type="match status" value="1"/>
</dbReference>
<protein>
    <recommendedName>
        <fullName evidence="2">Kelch-like protein diablo</fullName>
    </recommendedName>
</protein>
<dbReference type="FunFam" id="2.120.10.80:FF:000002">
    <property type="entry name" value="Kelch-like family member 2"/>
    <property type="match status" value="1"/>
</dbReference>
<dbReference type="Pfam" id="PF07707">
    <property type="entry name" value="BACK"/>
    <property type="match status" value="1"/>
</dbReference>
<comment type="caution">
    <text evidence="10">The sequence shown here is derived from an EMBL/GenBank/DDBJ whole genome shotgun (WGS) entry which is preliminary data.</text>
</comment>
<accession>A0A3S3S7P4</accession>
<dbReference type="GO" id="GO:0003779">
    <property type="term" value="F:actin binding"/>
    <property type="evidence" value="ECO:0007669"/>
    <property type="project" value="UniProtKB-KW"/>
</dbReference>
<gene>
    <name evidence="10" type="ORF">B4U79_13926</name>
</gene>
<dbReference type="Gene3D" id="3.30.710.10">
    <property type="entry name" value="Potassium Channel Kv1.1, Chain A"/>
    <property type="match status" value="1"/>
</dbReference>
<dbReference type="STRING" id="1965070.A0A3S3S7P4"/>
<reference evidence="10 11" key="1">
    <citation type="journal article" date="2018" name="Gigascience">
        <title>Genomes of trombidid mites reveal novel predicted allergens and laterally-transferred genes associated with secondary metabolism.</title>
        <authorList>
            <person name="Dong X."/>
            <person name="Chaisiri K."/>
            <person name="Xia D."/>
            <person name="Armstrong S.D."/>
            <person name="Fang Y."/>
            <person name="Donnelly M.J."/>
            <person name="Kadowaki T."/>
            <person name="McGarry J.W."/>
            <person name="Darby A.C."/>
            <person name="Makepeace B.L."/>
        </authorList>
    </citation>
    <scope>NUCLEOTIDE SEQUENCE [LARGE SCALE GENOMIC DNA]</scope>
    <source>
        <strain evidence="10">UoL-WK</strain>
    </source>
</reference>
<dbReference type="PIRSF" id="PIRSF037037">
    <property type="entry name" value="Kelch-like_protein_gigaxonin"/>
    <property type="match status" value="1"/>
</dbReference>
<dbReference type="InterPro" id="IPR011333">
    <property type="entry name" value="SKP1/BTB/POZ_sf"/>
</dbReference>
<dbReference type="Gene3D" id="1.25.40.420">
    <property type="match status" value="1"/>
</dbReference>
<dbReference type="InterPro" id="IPR011705">
    <property type="entry name" value="BACK"/>
</dbReference>
<keyword evidence="3" id="KW-0880">Kelch repeat</keyword>
<dbReference type="SUPFAM" id="SSF54695">
    <property type="entry name" value="POZ domain"/>
    <property type="match status" value="1"/>
</dbReference>
<evidence type="ECO:0000256" key="6">
    <source>
        <dbReference type="ARBA" id="ARBA00022933"/>
    </source>
</evidence>
<keyword evidence="5" id="KW-0833">Ubl conjugation pathway</keyword>
<evidence type="ECO:0000256" key="2">
    <source>
        <dbReference type="ARBA" id="ARBA00013699"/>
    </source>
</evidence>
<dbReference type="InterPro" id="IPR006652">
    <property type="entry name" value="Kelch_1"/>
</dbReference>
<feature type="domain" description="BTB" evidence="9">
    <location>
        <begin position="12"/>
        <end position="88"/>
    </location>
</feature>
<dbReference type="SUPFAM" id="SSF117281">
    <property type="entry name" value="Kelch motif"/>
    <property type="match status" value="2"/>
</dbReference>
<dbReference type="AlphaFoldDB" id="A0A3S3S7P4"/>
<dbReference type="Proteomes" id="UP000285301">
    <property type="component" value="Unassembled WGS sequence"/>
</dbReference>
<evidence type="ECO:0000313" key="10">
    <source>
        <dbReference type="EMBL" id="RWS10322.1"/>
    </source>
</evidence>
<comment type="function">
    <text evidence="8">Probable substrate-specific adapter of an E3 ubiquitin-protein ligase complex which mediates the ubiquitination and subsequent proteasomal degradation of target proteins. May have a role in synapse differentiation and growth.</text>
</comment>
<dbReference type="EMBL" id="NCKU01002137">
    <property type="protein sequence ID" value="RWS10322.1"/>
    <property type="molecule type" value="Genomic_DNA"/>
</dbReference>
<keyword evidence="11" id="KW-1185">Reference proteome</keyword>
<evidence type="ECO:0000256" key="4">
    <source>
        <dbReference type="ARBA" id="ARBA00022737"/>
    </source>
</evidence>
<comment type="pathway">
    <text evidence="1">Protein modification; protein ubiquitination.</text>
</comment>
<keyword evidence="4" id="KW-0677">Repeat</keyword>
<dbReference type="SMART" id="SM00875">
    <property type="entry name" value="BACK"/>
    <property type="match status" value="1"/>
</dbReference>
<evidence type="ECO:0000256" key="1">
    <source>
        <dbReference type="ARBA" id="ARBA00004906"/>
    </source>
</evidence>
<dbReference type="InterPro" id="IPR000210">
    <property type="entry name" value="BTB/POZ_dom"/>
</dbReference>
<dbReference type="InterPro" id="IPR017096">
    <property type="entry name" value="BTB-kelch_protein"/>
</dbReference>
<dbReference type="PANTHER" id="PTHR24412:SF466">
    <property type="entry name" value="RING CANAL KELCH PROTEIN"/>
    <property type="match status" value="1"/>
</dbReference>
<evidence type="ECO:0000259" key="9">
    <source>
        <dbReference type="PROSITE" id="PS50097"/>
    </source>
</evidence>
<dbReference type="UniPathway" id="UPA00143"/>
<evidence type="ECO:0000256" key="3">
    <source>
        <dbReference type="ARBA" id="ARBA00022441"/>
    </source>
</evidence>
<dbReference type="FunFam" id="1.25.40.420:FF:000001">
    <property type="entry name" value="Kelch-like family member 12"/>
    <property type="match status" value="1"/>
</dbReference>
<proteinExistence type="predicted"/>
<evidence type="ECO:0000256" key="5">
    <source>
        <dbReference type="ARBA" id="ARBA00022786"/>
    </source>
</evidence>
<dbReference type="InterPro" id="IPR015915">
    <property type="entry name" value="Kelch-typ_b-propeller"/>
</dbReference>
<dbReference type="OrthoDB" id="45365at2759"/>
<evidence type="ECO:0000313" key="11">
    <source>
        <dbReference type="Proteomes" id="UP000285301"/>
    </source>
</evidence>
<dbReference type="PROSITE" id="PS50097">
    <property type="entry name" value="BTB"/>
    <property type="match status" value="1"/>
</dbReference>
<keyword evidence="6" id="KW-0712">Selenocysteine</keyword>
<dbReference type="PANTHER" id="PTHR24412">
    <property type="entry name" value="KELCH PROTEIN"/>
    <property type="match status" value="1"/>
</dbReference>
<dbReference type="Pfam" id="PF01344">
    <property type="entry name" value="Kelch_1"/>
    <property type="match status" value="5"/>
</dbReference>
<evidence type="ECO:0000256" key="7">
    <source>
        <dbReference type="ARBA" id="ARBA00023203"/>
    </source>
</evidence>